<dbReference type="Proteomes" id="UP000781932">
    <property type="component" value="Unassembled WGS sequence"/>
</dbReference>
<dbReference type="PANTHER" id="PTHR37049:SF4">
    <property type="entry name" value="RHODANESE DOMAIN-CONTAINING PROTEIN"/>
    <property type="match status" value="1"/>
</dbReference>
<dbReference type="EMBL" id="JAATWM020000002">
    <property type="protein sequence ID" value="KAF9881680.1"/>
    <property type="molecule type" value="Genomic_DNA"/>
</dbReference>
<dbReference type="Pfam" id="PF23658">
    <property type="entry name" value="PDZ_CPAF_rel"/>
    <property type="match status" value="1"/>
</dbReference>
<gene>
    <name evidence="5" type="ORF">CkaCkLH20_00826</name>
</gene>
<accession>A0A9P6IJJ3</accession>
<dbReference type="GO" id="GO:0006508">
    <property type="term" value="P:proteolysis"/>
    <property type="evidence" value="ECO:0007669"/>
    <property type="project" value="InterPro"/>
</dbReference>
<organism evidence="5 6">
    <name type="scientific">Colletotrichum karsti</name>
    <dbReference type="NCBI Taxonomy" id="1095194"/>
    <lineage>
        <taxon>Eukaryota</taxon>
        <taxon>Fungi</taxon>
        <taxon>Dikarya</taxon>
        <taxon>Ascomycota</taxon>
        <taxon>Pezizomycotina</taxon>
        <taxon>Sordariomycetes</taxon>
        <taxon>Hypocreomycetidae</taxon>
        <taxon>Glomerellales</taxon>
        <taxon>Glomerellaceae</taxon>
        <taxon>Colletotrichum</taxon>
        <taxon>Colletotrichum boninense species complex</taxon>
    </lineage>
</organism>
<sequence>MLSLTWALALSGTTAAMAVSSTNISERHATTTTPPQPYPTEDTPCAIAKSRAKAFLSAEPEATKAWVLPSIAYDCLTSIPVDTQNDMDLLDYLEPYIEFQSTLEPLAAPPDFYLIPGVDILAGLGQIRAKLSNDVYESQLEFALELFYLFVQASDGHFIYKPALLDVFQFGSLSSVVSVSDDGTSLPRVYLRSDFDQFVANGTDVFDIESIDDVPIVDFLEMQSWRAFNQDPDAQYNSLFTNPAQAAQGSGDGFSPRFPGNYSAVQVIKFTNGTTFNDTVVAAVSAKFIDYIGSAGVIHEYFELPVTATPTSPSSTSSTASSTASSSATPTTTQVKGYPLPVVKHAHDWISGYFMNGSEYNDTAVLSIPAFSPWSIPEKDVNGTFELTEAQSVVAEFLRKAKDAGKTKLIIDVQANPGGLVFAGFQLYNQLFPTADIWDGNRLRANDALNALGSTAEKVAPELLIDAITSVYNASHDLYDSWADLYGPEFIGEQNVTHLLRYNLTQQFDFSTEEQVFDPENIVVVTDGQCASTCTVFTGLLFREQGIRSITLGGRPMESAMQTIGGVEGAQVLNFVDLQQFVQQVGINASQSNMTQYLEAAFDVLPSLSDPPLLPALSDAGSFNFRNAYARNDWNGYPEQFKYEASNCRLFYTAQMILDPVAIWNSTAQVAWNDGKCVNGSTVNANSTIGDDILDFDKKVASTVKAYEGPGSLSFKGDYEGPQPYTLKSSKRSIHEHLAPSADFVYQVKPKMATW</sequence>
<evidence type="ECO:0000256" key="2">
    <source>
        <dbReference type="SAM" id="SignalP"/>
    </source>
</evidence>
<dbReference type="InterPro" id="IPR052766">
    <property type="entry name" value="S41A_metabolite_peptidase"/>
</dbReference>
<dbReference type="GeneID" id="62156620"/>
<evidence type="ECO:0000313" key="5">
    <source>
        <dbReference type="EMBL" id="KAF9881680.1"/>
    </source>
</evidence>
<dbReference type="Gene3D" id="3.90.226.10">
    <property type="entry name" value="2-enoyl-CoA Hydratase, Chain A, domain 1"/>
    <property type="match status" value="1"/>
</dbReference>
<reference evidence="5" key="2">
    <citation type="submission" date="2020-11" db="EMBL/GenBank/DDBJ databases">
        <title>Whole genome sequencing of Colletotrichum sp.</title>
        <authorList>
            <person name="Li H."/>
        </authorList>
    </citation>
    <scope>NUCLEOTIDE SEQUENCE</scope>
    <source>
        <strain evidence="5">CkLH20</strain>
    </source>
</reference>
<dbReference type="PANTHER" id="PTHR37049">
    <property type="entry name" value="PEPTIDASE S41 FAMILY PROTEIN"/>
    <property type="match status" value="1"/>
</dbReference>
<dbReference type="Pfam" id="PF03572">
    <property type="entry name" value="Peptidase_S41"/>
    <property type="match status" value="1"/>
</dbReference>
<evidence type="ECO:0000259" key="3">
    <source>
        <dbReference type="Pfam" id="PF03572"/>
    </source>
</evidence>
<feature type="signal peptide" evidence="2">
    <location>
        <begin position="1"/>
        <end position="18"/>
    </location>
</feature>
<reference evidence="5" key="1">
    <citation type="submission" date="2020-03" db="EMBL/GenBank/DDBJ databases">
        <authorList>
            <person name="He L."/>
        </authorList>
    </citation>
    <scope>NUCLEOTIDE SEQUENCE</scope>
    <source>
        <strain evidence="5">CkLH20</strain>
    </source>
</reference>
<feature type="region of interest" description="Disordered" evidence="1">
    <location>
        <begin position="309"/>
        <end position="333"/>
    </location>
</feature>
<name>A0A9P6IJJ3_9PEZI</name>
<keyword evidence="6" id="KW-1185">Reference proteome</keyword>
<comment type="caution">
    <text evidence="5">The sequence shown here is derived from an EMBL/GenBank/DDBJ whole genome shotgun (WGS) entry which is preliminary data.</text>
</comment>
<dbReference type="InterPro" id="IPR005151">
    <property type="entry name" value="Tail-specific_protease"/>
</dbReference>
<dbReference type="GO" id="GO:0008236">
    <property type="term" value="F:serine-type peptidase activity"/>
    <property type="evidence" value="ECO:0007669"/>
    <property type="project" value="InterPro"/>
</dbReference>
<dbReference type="OrthoDB" id="27214at2759"/>
<feature type="domain" description="Tail specific protease" evidence="3">
    <location>
        <begin position="363"/>
        <end position="541"/>
    </location>
</feature>
<dbReference type="InterPro" id="IPR029045">
    <property type="entry name" value="ClpP/crotonase-like_dom_sf"/>
</dbReference>
<evidence type="ECO:0000259" key="4">
    <source>
        <dbReference type="Pfam" id="PF23658"/>
    </source>
</evidence>
<feature type="domain" description="CPAF-like PDZ" evidence="4">
    <location>
        <begin position="170"/>
        <end position="288"/>
    </location>
</feature>
<protein>
    <submittedName>
        <fullName evidence="5">Peptidase S41 family protein</fullName>
    </submittedName>
</protein>
<evidence type="ECO:0000313" key="6">
    <source>
        <dbReference type="Proteomes" id="UP000781932"/>
    </source>
</evidence>
<dbReference type="RefSeq" id="XP_038751141.1">
    <property type="nucleotide sequence ID" value="XM_038883546.1"/>
</dbReference>
<evidence type="ECO:0000256" key="1">
    <source>
        <dbReference type="SAM" id="MobiDB-lite"/>
    </source>
</evidence>
<proteinExistence type="predicted"/>
<dbReference type="AlphaFoldDB" id="A0A9P6IJJ3"/>
<dbReference type="SUPFAM" id="SSF52096">
    <property type="entry name" value="ClpP/crotonase"/>
    <property type="match status" value="1"/>
</dbReference>
<dbReference type="InterPro" id="IPR056186">
    <property type="entry name" value="PDZ_CPAF-rel"/>
</dbReference>
<feature type="chain" id="PRO_5040440064" evidence="2">
    <location>
        <begin position="19"/>
        <end position="755"/>
    </location>
</feature>
<keyword evidence="2" id="KW-0732">Signal</keyword>